<evidence type="ECO:0008006" key="3">
    <source>
        <dbReference type="Google" id="ProtNLM"/>
    </source>
</evidence>
<gene>
    <name evidence="1" type="ORF">DDZ15_13480</name>
</gene>
<dbReference type="Proteomes" id="UP000245533">
    <property type="component" value="Unassembled WGS sequence"/>
</dbReference>
<evidence type="ECO:0000313" key="1">
    <source>
        <dbReference type="EMBL" id="PWN05604.1"/>
    </source>
</evidence>
<dbReference type="EMBL" id="QGGB01000009">
    <property type="protein sequence ID" value="PWN05604.1"/>
    <property type="molecule type" value="Genomic_DNA"/>
</dbReference>
<comment type="caution">
    <text evidence="1">The sequence shown here is derived from an EMBL/GenBank/DDBJ whole genome shotgun (WGS) entry which is preliminary data.</text>
</comment>
<protein>
    <recommendedName>
        <fullName evidence="3">MSHA pilin protein MshD</fullName>
    </recommendedName>
</protein>
<reference evidence="1 2" key="1">
    <citation type="submission" date="2018-05" db="EMBL/GenBank/DDBJ databases">
        <title>Rhodohalobacter halophilus gen. nov., sp. nov., a moderately halophilic member of the family Balneolaceae.</title>
        <authorList>
            <person name="Liu Z.-W."/>
        </authorList>
    </citation>
    <scope>NUCLEOTIDE SEQUENCE [LARGE SCALE GENOMIC DNA]</scope>
    <source>
        <strain evidence="1 2">8A47</strain>
    </source>
</reference>
<evidence type="ECO:0000313" key="2">
    <source>
        <dbReference type="Proteomes" id="UP000245533"/>
    </source>
</evidence>
<keyword evidence="2" id="KW-1185">Reference proteome</keyword>
<name>A0A316TTJ1_9BACT</name>
<dbReference type="AlphaFoldDB" id="A0A316TTJ1"/>
<accession>A0A316TTJ1</accession>
<sequence>MIIFSMILLSANSMIHRNSMLQIDGELEQEVISLGQEIIEEARSKSFDNVTVNSSAPPAIIPGGFTAAGSLGADSGEGTRTAFDDFDDYDGWSTVMTTTHGDFDISVDVFYVDGTNFQPLGAPSTFKKIEVTVTSAFLREDDAPRQYVLEFIRNYYAD</sequence>
<proteinExistence type="predicted"/>
<organism evidence="1 2">
    <name type="scientific">Rhodohalobacter mucosus</name>
    <dbReference type="NCBI Taxonomy" id="2079485"/>
    <lineage>
        <taxon>Bacteria</taxon>
        <taxon>Pseudomonadati</taxon>
        <taxon>Balneolota</taxon>
        <taxon>Balneolia</taxon>
        <taxon>Balneolales</taxon>
        <taxon>Balneolaceae</taxon>
        <taxon>Rhodohalobacter</taxon>
    </lineage>
</organism>